<sequence length="254" mass="27254">MKKDSLTQTSFVLVPGYWLGGWAWDAVAAHLRYRGHNVIPVTMSGLDPNDPHRAERTLGDQVDSLRSAVSTAGADDSSVILVAHSGAGFPASVLLDQDPTVVDRIIYVDSGPVADGSAFDTSVPSDVQEVALPPFEQLAASLDGLSEEALELFRQRAVPMPASVMRDQVSLENDSRRNVPSTIIACSYPSRVLMQMAREGNAMMAEAALLRDLELIDLPTGHWPMWSRPADLAAAIAATIAATVDHMPPGRTKV</sequence>
<dbReference type="Gene3D" id="3.40.50.1820">
    <property type="entry name" value="alpha/beta hydrolase"/>
    <property type="match status" value="1"/>
</dbReference>
<dbReference type="PANTHER" id="PTHR37017:SF11">
    <property type="entry name" value="ESTERASE_LIPASE_THIOESTERASE DOMAIN-CONTAINING PROTEIN"/>
    <property type="match status" value="1"/>
</dbReference>
<name>A0A4R9AP30_9MICO</name>
<dbReference type="InterPro" id="IPR000073">
    <property type="entry name" value="AB_hydrolase_1"/>
</dbReference>
<feature type="domain" description="AB hydrolase-1" evidence="1">
    <location>
        <begin position="11"/>
        <end position="235"/>
    </location>
</feature>
<dbReference type="GO" id="GO:0016787">
    <property type="term" value="F:hydrolase activity"/>
    <property type="evidence" value="ECO:0007669"/>
    <property type="project" value="UniProtKB-KW"/>
</dbReference>
<evidence type="ECO:0000313" key="3">
    <source>
        <dbReference type="Proteomes" id="UP000297983"/>
    </source>
</evidence>
<dbReference type="PANTHER" id="PTHR37017">
    <property type="entry name" value="AB HYDROLASE-1 DOMAIN-CONTAINING PROTEIN-RELATED"/>
    <property type="match status" value="1"/>
</dbReference>
<keyword evidence="2" id="KW-0378">Hydrolase</keyword>
<dbReference type="EMBL" id="SOHL01000030">
    <property type="protein sequence ID" value="TFD66646.1"/>
    <property type="molecule type" value="Genomic_DNA"/>
</dbReference>
<accession>A0A4R9AP30</accession>
<evidence type="ECO:0000259" key="1">
    <source>
        <dbReference type="Pfam" id="PF12697"/>
    </source>
</evidence>
<protein>
    <submittedName>
        <fullName evidence="2">Alpha/beta hydrolase</fullName>
    </submittedName>
</protein>
<dbReference type="Proteomes" id="UP000297983">
    <property type="component" value="Unassembled WGS sequence"/>
</dbReference>
<dbReference type="Pfam" id="PF12697">
    <property type="entry name" value="Abhydrolase_6"/>
    <property type="match status" value="1"/>
</dbReference>
<dbReference type="AlphaFoldDB" id="A0A4R9AP30"/>
<dbReference type="SUPFAM" id="SSF53474">
    <property type="entry name" value="alpha/beta-Hydrolases"/>
    <property type="match status" value="1"/>
</dbReference>
<proteinExistence type="predicted"/>
<dbReference type="InterPro" id="IPR029058">
    <property type="entry name" value="AB_hydrolase_fold"/>
</dbReference>
<evidence type="ECO:0000313" key="2">
    <source>
        <dbReference type="EMBL" id="TFD66646.1"/>
    </source>
</evidence>
<dbReference type="RefSeq" id="WP_134553313.1">
    <property type="nucleotide sequence ID" value="NZ_SOHL01000030.1"/>
</dbReference>
<reference evidence="2 3" key="1">
    <citation type="submission" date="2019-03" db="EMBL/GenBank/DDBJ databases">
        <title>Genomics of glacier-inhabiting Cryobacterium strains.</title>
        <authorList>
            <person name="Liu Q."/>
            <person name="Xin Y.-H."/>
        </authorList>
    </citation>
    <scope>NUCLEOTIDE SEQUENCE [LARGE SCALE GENOMIC DNA]</scope>
    <source>
        <strain evidence="2 3">Hz16</strain>
    </source>
</reference>
<comment type="caution">
    <text evidence="2">The sequence shown here is derived from an EMBL/GenBank/DDBJ whole genome shotgun (WGS) entry which is preliminary data.</text>
</comment>
<organism evidence="2 3">
    <name type="scientific">Cryobacterium gelidum</name>
    <dbReference type="NCBI Taxonomy" id="1259164"/>
    <lineage>
        <taxon>Bacteria</taxon>
        <taxon>Bacillati</taxon>
        <taxon>Actinomycetota</taxon>
        <taxon>Actinomycetes</taxon>
        <taxon>Micrococcales</taxon>
        <taxon>Microbacteriaceae</taxon>
        <taxon>Cryobacterium</taxon>
    </lineage>
</organism>
<dbReference type="InterPro" id="IPR052897">
    <property type="entry name" value="Sec-Metab_Biosynth_Hydrolase"/>
</dbReference>
<keyword evidence="3" id="KW-1185">Reference proteome</keyword>
<gene>
    <name evidence="2" type="ORF">E3T50_15750</name>
</gene>